<protein>
    <submittedName>
        <fullName evidence="2">Uncharacterized protein</fullName>
    </submittedName>
</protein>
<keyword evidence="3" id="KW-1185">Reference proteome</keyword>
<comment type="caution">
    <text evidence="2">The sequence shown here is derived from an EMBL/GenBank/DDBJ whole genome shotgun (WGS) entry which is preliminary data.</text>
</comment>
<evidence type="ECO:0000313" key="2">
    <source>
        <dbReference type="EMBL" id="TFB51343.1"/>
    </source>
</evidence>
<feature type="compositionally biased region" description="Low complexity" evidence="1">
    <location>
        <begin position="1"/>
        <end position="12"/>
    </location>
</feature>
<dbReference type="RefSeq" id="WP_134490068.1">
    <property type="nucleotide sequence ID" value="NZ_SOEZ01000042.1"/>
</dbReference>
<accession>A0A4R8UGJ9</accession>
<dbReference type="Proteomes" id="UP000297866">
    <property type="component" value="Unassembled WGS sequence"/>
</dbReference>
<dbReference type="AlphaFoldDB" id="A0A4R8UGJ9"/>
<dbReference type="EMBL" id="SOEZ01000042">
    <property type="protein sequence ID" value="TFB51343.1"/>
    <property type="molecule type" value="Genomic_DNA"/>
</dbReference>
<proteinExistence type="predicted"/>
<feature type="region of interest" description="Disordered" evidence="1">
    <location>
        <begin position="1"/>
        <end position="73"/>
    </location>
</feature>
<gene>
    <name evidence="2" type="ORF">E3O23_08495</name>
</gene>
<evidence type="ECO:0000313" key="3">
    <source>
        <dbReference type="Proteomes" id="UP000297866"/>
    </source>
</evidence>
<evidence type="ECO:0000256" key="1">
    <source>
        <dbReference type="SAM" id="MobiDB-lite"/>
    </source>
</evidence>
<sequence>MLDGESAGQEGSEPPEEPEAHGDDDLAAAVDKGAPTGSHPVVANGFDTDLPDDADDVVPGAAEPIGSPRVGADERVVEGRRRRGFLARLRGGPRRHPPGA</sequence>
<organism evidence="2 3">
    <name type="scientific">Cryobacterium tagatosivorans</name>
    <dbReference type="NCBI Taxonomy" id="1259199"/>
    <lineage>
        <taxon>Bacteria</taxon>
        <taxon>Bacillati</taxon>
        <taxon>Actinomycetota</taxon>
        <taxon>Actinomycetes</taxon>
        <taxon>Micrococcales</taxon>
        <taxon>Microbacteriaceae</taxon>
        <taxon>Cryobacterium</taxon>
    </lineage>
</organism>
<reference evidence="2 3" key="1">
    <citation type="submission" date="2019-03" db="EMBL/GenBank/DDBJ databases">
        <title>Genomics of glacier-inhabiting Cryobacterium strains.</title>
        <authorList>
            <person name="Liu Q."/>
            <person name="Xin Y.-H."/>
        </authorList>
    </citation>
    <scope>NUCLEOTIDE SEQUENCE [LARGE SCALE GENOMIC DNA]</scope>
    <source>
        <strain evidence="2 3">Sr47</strain>
    </source>
</reference>
<name>A0A4R8UGJ9_9MICO</name>